<sequence length="630" mass="73186">MGSSFGTNGLNLSVGMQATSKDRPDEGVEGEHNYAFARIPYDGTKMLISLNWKNNKINLTREKSEEIRITIARLKRTLAKITDRSRGVKRKAKSVAESTSTNDFSISFLTNVFKTFDENTTCEDTIKGSSFISINDTLLQLFTNITQLKRVEIADFTMLGCPVPIIVKDEDDNIVENITVEWIDSNGKVFGTGLIYTPTQSILGFKIKARVINRNMKYNILESDYTEIVAPPSCRWQISRIQQFNATFKEKVNGLLQSDTDDLRVMSFNILSPTYISSSDAISRFFPYCPLEYLDYNYRTQLILREILNLSPKILCTQECSSRVYREYLKPSLSNNYDSWLTLKTGNSDEGCATFIHKDFLFNLEHLDLSFKEVIKSDEYKFIRDNVAQNWLLFDDRYFDRYHTIYQFGCFRKRNDDSKFVFLANTHLYFHPMGRHIRLLQAYVLLREMEKFKKKMSLKYSFDIEKDSFTLICGDFNSFPGETVYKFMTNGFIPYNHQDWKFGSFYLHLLSKHSLGEIFGYDRTNLSVAESYRKPSEDYTKDLDIESIRNSHEYLFVEDYQGYSEAYIGRELLFTNFVQTFKGTLDYIYHSKNIKVKRVLPGITSEEAQEHTGLPSKLYPSDHLSIAADF</sequence>
<dbReference type="eggNOG" id="KOG0620">
    <property type="taxonomic scope" value="Eukaryota"/>
</dbReference>
<dbReference type="EC" id="3.1.13.4" evidence="2"/>
<keyword evidence="2" id="KW-0378">Hydrolase</keyword>
<dbReference type="VEuPathDB" id="PiroplasmaDB:BEWA_019930"/>
<keyword evidence="3" id="KW-1185">Reference proteome</keyword>
<evidence type="ECO:0000313" key="3">
    <source>
        <dbReference type="Proteomes" id="UP000031512"/>
    </source>
</evidence>
<dbReference type="EMBL" id="CP001669">
    <property type="protein sequence ID" value="AFZ79147.1"/>
    <property type="molecule type" value="Genomic_DNA"/>
</dbReference>
<keyword evidence="2" id="KW-0255">Endonuclease</keyword>
<dbReference type="OrthoDB" id="412787at2759"/>
<accession>L0AU26</accession>
<dbReference type="GO" id="GO:0004519">
    <property type="term" value="F:endonuclease activity"/>
    <property type="evidence" value="ECO:0007669"/>
    <property type="project" value="UniProtKB-KW"/>
</dbReference>
<name>L0AU26_THEEQ</name>
<dbReference type="STRING" id="1537102.L0AU26"/>
<protein>
    <submittedName>
        <fullName evidence="2">Endonuclease/exonuclease/phosphatase family member protein</fullName>
        <ecNumber evidence="2">3.1.13.4</ecNumber>
    </submittedName>
</protein>
<proteinExistence type="predicted"/>
<dbReference type="InterPro" id="IPR005135">
    <property type="entry name" value="Endo/exonuclease/phosphatase"/>
</dbReference>
<dbReference type="GO" id="GO:0005739">
    <property type="term" value="C:mitochondrion"/>
    <property type="evidence" value="ECO:0007669"/>
    <property type="project" value="TreeGrafter"/>
</dbReference>
<dbReference type="GeneID" id="15806204"/>
<dbReference type="Pfam" id="PF03372">
    <property type="entry name" value="Exo_endo_phos"/>
    <property type="match status" value="1"/>
</dbReference>
<dbReference type="PANTHER" id="PTHR12121:SF37">
    <property type="entry name" value="2',5'-PHOSPHODIESTERASE 12"/>
    <property type="match status" value="1"/>
</dbReference>
<evidence type="ECO:0000259" key="1">
    <source>
        <dbReference type="Pfam" id="PF03372"/>
    </source>
</evidence>
<dbReference type="Proteomes" id="UP000031512">
    <property type="component" value="Chromosome 1"/>
</dbReference>
<dbReference type="GO" id="GO:0000288">
    <property type="term" value="P:nuclear-transcribed mRNA catabolic process, deadenylation-dependent decay"/>
    <property type="evidence" value="ECO:0007669"/>
    <property type="project" value="TreeGrafter"/>
</dbReference>
<dbReference type="AlphaFoldDB" id="L0AU26"/>
<dbReference type="Gene3D" id="3.60.10.10">
    <property type="entry name" value="Endonuclease/exonuclease/phosphatase"/>
    <property type="match status" value="1"/>
</dbReference>
<dbReference type="KEGG" id="beq:BEWA_019930"/>
<dbReference type="InterPro" id="IPR036691">
    <property type="entry name" value="Endo/exonu/phosph_ase_sf"/>
</dbReference>
<reference evidence="2 3" key="1">
    <citation type="journal article" date="2012" name="BMC Genomics">
        <title>Comparative genomic analysis and phylogenetic position of Theileria equi.</title>
        <authorList>
            <person name="Kappmeyer L.S."/>
            <person name="Thiagarajan M."/>
            <person name="Herndon D.R."/>
            <person name="Ramsay J.D."/>
            <person name="Caler E."/>
            <person name="Djikeng A."/>
            <person name="Gillespie J.J."/>
            <person name="Lau A.O."/>
            <person name="Roalson E.H."/>
            <person name="Silva J.C."/>
            <person name="Silva M.G."/>
            <person name="Suarez C.E."/>
            <person name="Ueti M.W."/>
            <person name="Nene V.M."/>
            <person name="Mealey R.H."/>
            <person name="Knowles D.P."/>
            <person name="Brayton K.A."/>
        </authorList>
    </citation>
    <scope>NUCLEOTIDE SEQUENCE [LARGE SCALE GENOMIC DNA]</scope>
    <source>
        <strain evidence="2 3">WA</strain>
    </source>
</reference>
<evidence type="ECO:0000313" key="2">
    <source>
        <dbReference type="EMBL" id="AFZ79147.1"/>
    </source>
</evidence>
<dbReference type="PANTHER" id="PTHR12121">
    <property type="entry name" value="CARBON CATABOLITE REPRESSOR PROTEIN 4"/>
    <property type="match status" value="1"/>
</dbReference>
<feature type="domain" description="Endonuclease/exonuclease/phosphatase" evidence="1">
    <location>
        <begin position="266"/>
        <end position="623"/>
    </location>
</feature>
<organism evidence="2 3">
    <name type="scientific">Theileria equi strain WA</name>
    <dbReference type="NCBI Taxonomy" id="1537102"/>
    <lineage>
        <taxon>Eukaryota</taxon>
        <taxon>Sar</taxon>
        <taxon>Alveolata</taxon>
        <taxon>Apicomplexa</taxon>
        <taxon>Aconoidasida</taxon>
        <taxon>Piroplasmida</taxon>
        <taxon>Theileriidae</taxon>
        <taxon>Theileria</taxon>
    </lineage>
</organism>
<dbReference type="SUPFAM" id="SSF56219">
    <property type="entry name" value="DNase I-like"/>
    <property type="match status" value="1"/>
</dbReference>
<dbReference type="RefSeq" id="XP_004828813.1">
    <property type="nucleotide sequence ID" value="XM_004828756.1"/>
</dbReference>
<keyword evidence="2" id="KW-0540">Nuclease</keyword>
<dbReference type="GO" id="GO:0004535">
    <property type="term" value="F:poly(A)-specific ribonuclease activity"/>
    <property type="evidence" value="ECO:0007669"/>
    <property type="project" value="UniProtKB-EC"/>
</dbReference>
<gene>
    <name evidence="2" type="ORF">BEWA_019930</name>
</gene>
<dbReference type="InterPro" id="IPR050410">
    <property type="entry name" value="CCR4/nocturin_mRNA_transcr"/>
</dbReference>
<keyword evidence="2" id="KW-0269">Exonuclease</keyword>